<organism evidence="2 3">
    <name type="scientific">Pantoea wallisii</name>
    <dbReference type="NCBI Taxonomy" id="1076551"/>
    <lineage>
        <taxon>Bacteria</taxon>
        <taxon>Pseudomonadati</taxon>
        <taxon>Pseudomonadota</taxon>
        <taxon>Gammaproteobacteria</taxon>
        <taxon>Enterobacterales</taxon>
        <taxon>Erwiniaceae</taxon>
        <taxon>Pantoea</taxon>
    </lineage>
</organism>
<evidence type="ECO:0000256" key="1">
    <source>
        <dbReference type="SAM" id="MobiDB-lite"/>
    </source>
</evidence>
<sequence length="104" mass="12239">MVARNKKKIYLTEAEVIDLYKGVDYILVSLNNITHYYYNESTINEEKPRAYERETTNFIDDNDITTLLSKMRGMIGGKFEREPGEDDMDDLERATENTKYWEGP</sequence>
<name>A0A1X1CZ16_9GAMM</name>
<proteinExistence type="predicted"/>
<keyword evidence="3" id="KW-1185">Reference proteome</keyword>
<accession>A0A1X1CZ16</accession>
<reference evidence="2 3" key="1">
    <citation type="journal article" date="2017" name="Antonie Van Leeuwenhoek">
        <title>Phylogenomic resolution of the bacterial genus Pantoea and its relationship with Erwinia and Tatumella.</title>
        <authorList>
            <person name="Palmer M."/>
            <person name="Steenkamp E.T."/>
            <person name="Coetzee M.P."/>
            <person name="Chan W.Y."/>
            <person name="van Zyl E."/>
            <person name="De Maayer P."/>
            <person name="Coutinho T.A."/>
            <person name="Blom J."/>
            <person name="Smits T.H."/>
            <person name="Duffy B."/>
            <person name="Venter S.N."/>
        </authorList>
    </citation>
    <scope>NUCLEOTIDE SEQUENCE [LARGE SCALE GENOMIC DNA]</scope>
    <source>
        <strain evidence="2 3">LMG 26277</strain>
    </source>
</reference>
<feature type="region of interest" description="Disordered" evidence="1">
    <location>
        <begin position="79"/>
        <end position="104"/>
    </location>
</feature>
<gene>
    <name evidence="2" type="ORF">HA48_18865</name>
</gene>
<evidence type="ECO:0000313" key="2">
    <source>
        <dbReference type="EMBL" id="ORM69688.1"/>
    </source>
</evidence>
<protein>
    <submittedName>
        <fullName evidence="2">Uncharacterized protein</fullName>
    </submittedName>
</protein>
<comment type="caution">
    <text evidence="2">The sequence shown here is derived from an EMBL/GenBank/DDBJ whole genome shotgun (WGS) entry which is preliminary data.</text>
</comment>
<dbReference type="EMBL" id="MLFS01000070">
    <property type="protein sequence ID" value="ORM69688.1"/>
    <property type="molecule type" value="Genomic_DNA"/>
</dbReference>
<dbReference type="Proteomes" id="UP000193104">
    <property type="component" value="Unassembled WGS sequence"/>
</dbReference>
<evidence type="ECO:0000313" key="3">
    <source>
        <dbReference type="Proteomes" id="UP000193104"/>
    </source>
</evidence>
<dbReference type="AlphaFoldDB" id="A0A1X1CZ16"/>